<dbReference type="STRING" id="526226.Gbro_2441"/>
<evidence type="ECO:0000313" key="2">
    <source>
        <dbReference type="Proteomes" id="UP000001219"/>
    </source>
</evidence>
<evidence type="ECO:0000313" key="1">
    <source>
        <dbReference type="EMBL" id="ACY21682.1"/>
    </source>
</evidence>
<dbReference type="RefSeq" id="WP_012834237.1">
    <property type="nucleotide sequence ID" value="NC_013441.1"/>
</dbReference>
<gene>
    <name evidence="1" type="ordered locus">Gbro_2441</name>
</gene>
<dbReference type="Proteomes" id="UP000001219">
    <property type="component" value="Chromosome"/>
</dbReference>
<protein>
    <recommendedName>
        <fullName evidence="3">Phosphatidylinositol kinase</fullName>
    </recommendedName>
</protein>
<proteinExistence type="predicted"/>
<keyword evidence="2" id="KW-1185">Reference proteome</keyword>
<dbReference type="HOGENOM" id="CLU_085318_0_0_11"/>
<evidence type="ECO:0008006" key="3">
    <source>
        <dbReference type="Google" id="ProtNLM"/>
    </source>
</evidence>
<dbReference type="KEGG" id="gbr:Gbro_2441"/>
<dbReference type="OrthoDB" id="3423180at2"/>
<dbReference type="eggNOG" id="COG5032">
    <property type="taxonomic scope" value="Bacteria"/>
</dbReference>
<dbReference type="InterPro" id="IPR022292">
    <property type="entry name" value="CHP03843"/>
</dbReference>
<dbReference type="AlphaFoldDB" id="D0LDQ9"/>
<reference evidence="2" key="1">
    <citation type="submission" date="2009-10" db="EMBL/GenBank/DDBJ databases">
        <title>The complete chromosome of Gordonia bronchialis DSM 43247.</title>
        <authorList>
            <consortium name="US DOE Joint Genome Institute (JGI-PGF)"/>
            <person name="Lucas S."/>
            <person name="Copeland A."/>
            <person name="Lapidus A."/>
            <person name="Glavina del Rio T."/>
            <person name="Dalin E."/>
            <person name="Tice H."/>
            <person name="Bruce D."/>
            <person name="Goodwin L."/>
            <person name="Pitluck S."/>
            <person name="Kyrpides N."/>
            <person name="Mavromatis K."/>
            <person name="Ivanova N."/>
            <person name="Ovchinnikova G."/>
            <person name="Saunders E."/>
            <person name="Brettin T."/>
            <person name="Detter J.C."/>
            <person name="Han C."/>
            <person name="Larimer F."/>
            <person name="Land M."/>
            <person name="Hauser L."/>
            <person name="Markowitz V."/>
            <person name="Cheng J.-F."/>
            <person name="Hugenholtz P."/>
            <person name="Woyke T."/>
            <person name="Wu D."/>
            <person name="Jando M."/>
            <person name="Schneider S."/>
            <person name="Goeker M."/>
            <person name="Klenk H.-P."/>
            <person name="Eisen J.A."/>
        </authorList>
    </citation>
    <scope>NUCLEOTIDE SEQUENCE [LARGE SCALE GENOMIC DNA]</scope>
    <source>
        <strain evidence="2">ATCC 25592 / DSM 43247 / BCRC 13721 / JCM 3198 / KCTC 3076 / NBRC 16047 / NCTC 10667</strain>
    </source>
</reference>
<accession>D0LDQ9</accession>
<reference evidence="1 2" key="2">
    <citation type="journal article" date="2010" name="Stand. Genomic Sci.">
        <title>Complete genome sequence of Gordonia bronchialis type strain (3410).</title>
        <authorList>
            <person name="Ivanova N."/>
            <person name="Sikorski J."/>
            <person name="Jando M."/>
            <person name="Lapidus A."/>
            <person name="Nolan M."/>
            <person name="Lucas S."/>
            <person name="Del Rio T.G."/>
            <person name="Tice H."/>
            <person name="Copeland A."/>
            <person name="Cheng J.F."/>
            <person name="Chen F."/>
            <person name="Bruce D."/>
            <person name="Goodwin L."/>
            <person name="Pitluck S."/>
            <person name="Mavromatis K."/>
            <person name="Ovchinnikova G."/>
            <person name="Pati A."/>
            <person name="Chen A."/>
            <person name="Palaniappan K."/>
            <person name="Land M."/>
            <person name="Hauser L."/>
            <person name="Chang Y.J."/>
            <person name="Jeffries C.D."/>
            <person name="Chain P."/>
            <person name="Saunders E."/>
            <person name="Han C."/>
            <person name="Detter J.C."/>
            <person name="Brettin T."/>
            <person name="Rohde M."/>
            <person name="Goker M."/>
            <person name="Bristow J."/>
            <person name="Eisen J.A."/>
            <person name="Markowitz V."/>
            <person name="Hugenholtz P."/>
            <person name="Klenk H.P."/>
            <person name="Kyrpides N.C."/>
        </authorList>
    </citation>
    <scope>NUCLEOTIDE SEQUENCE [LARGE SCALE GENOMIC DNA]</scope>
    <source>
        <strain evidence="2">ATCC 25592 / DSM 43247 / BCRC 13721 / JCM 3198 / KCTC 3076 / NBRC 16047 / NCTC 10667</strain>
    </source>
</reference>
<dbReference type="NCBIfam" id="TIGR03843">
    <property type="entry name" value="SCO1664 family protein"/>
    <property type="match status" value="1"/>
</dbReference>
<name>D0LDQ9_GORB4</name>
<sequence length="281" mass="30044">MAADILRDGELVILGRIPSASNTTLVCDAVIGGADLSGADADGNELRCVYKPVRGEVPLWDFPDGTLAGREVASYLISDALGWGVVPKTILRDGPLGPGMVQRWIETPDNTEHPVPEPNPRVDLVDLCPADTVPVGYRAVLRALDPLGEPVVLVHADDPRLQRMAVLDVVLNNADRKGGHVLEGLDGGVYGIDHGICLHAEDKLRTVLWGWAGEPVPAHLVADLTALADRLESDDADLTIALATHITADEIDALTLRVLLLAETATMPMPPGHRPIPWPPF</sequence>
<dbReference type="EMBL" id="CP001802">
    <property type="protein sequence ID" value="ACY21682.1"/>
    <property type="molecule type" value="Genomic_DNA"/>
</dbReference>
<organism evidence="1 2">
    <name type="scientific">Gordonia bronchialis (strain ATCC 25592 / DSM 43247 / BCRC 13721 / JCM 3198 / KCTC 3076 / NBRC 16047 / NCTC 10667)</name>
    <name type="common">Rhodococcus bronchialis</name>
    <dbReference type="NCBI Taxonomy" id="526226"/>
    <lineage>
        <taxon>Bacteria</taxon>
        <taxon>Bacillati</taxon>
        <taxon>Actinomycetota</taxon>
        <taxon>Actinomycetes</taxon>
        <taxon>Mycobacteriales</taxon>
        <taxon>Gordoniaceae</taxon>
        <taxon>Gordonia</taxon>
    </lineage>
</organism>